<evidence type="ECO:0000256" key="8">
    <source>
        <dbReference type="SAM" id="Phobius"/>
    </source>
</evidence>
<accession>A0A4V6MG49</accession>
<keyword evidence="3" id="KW-1003">Cell membrane</keyword>
<dbReference type="GO" id="GO:0022857">
    <property type="term" value="F:transmembrane transporter activity"/>
    <property type="evidence" value="ECO:0007669"/>
    <property type="project" value="InterPro"/>
</dbReference>
<dbReference type="PROSITE" id="PS50850">
    <property type="entry name" value="MFS"/>
    <property type="match status" value="1"/>
</dbReference>
<feature type="transmembrane region" description="Helical" evidence="8">
    <location>
        <begin position="167"/>
        <end position="188"/>
    </location>
</feature>
<feature type="domain" description="Major facilitator superfamily (MFS) profile" evidence="9">
    <location>
        <begin position="216"/>
        <end position="426"/>
    </location>
</feature>
<evidence type="ECO:0000313" key="10">
    <source>
        <dbReference type="EMBL" id="RZU51346.1"/>
    </source>
</evidence>
<dbReference type="InterPro" id="IPR036259">
    <property type="entry name" value="MFS_trans_sf"/>
</dbReference>
<keyword evidence="4 8" id="KW-0812">Transmembrane</keyword>
<feature type="transmembrane region" description="Helical" evidence="8">
    <location>
        <begin position="257"/>
        <end position="277"/>
    </location>
</feature>
<dbReference type="PANTHER" id="PTHR23513">
    <property type="entry name" value="INTEGRAL MEMBRANE EFFLUX PROTEIN-RELATED"/>
    <property type="match status" value="1"/>
</dbReference>
<feature type="transmembrane region" description="Helical" evidence="8">
    <location>
        <begin position="47"/>
        <end position="67"/>
    </location>
</feature>
<dbReference type="AlphaFoldDB" id="A0A4V6MG49"/>
<evidence type="ECO:0000256" key="5">
    <source>
        <dbReference type="ARBA" id="ARBA00022989"/>
    </source>
</evidence>
<comment type="caution">
    <text evidence="10">The sequence shown here is derived from an EMBL/GenBank/DDBJ whole genome shotgun (WGS) entry which is preliminary data.</text>
</comment>
<keyword evidence="5 8" id="KW-1133">Transmembrane helix</keyword>
<feature type="transmembrane region" description="Helical" evidence="8">
    <location>
        <begin position="88"/>
        <end position="109"/>
    </location>
</feature>
<dbReference type="GO" id="GO:0005886">
    <property type="term" value="C:plasma membrane"/>
    <property type="evidence" value="ECO:0007669"/>
    <property type="project" value="UniProtKB-SubCell"/>
</dbReference>
<dbReference type="InterPro" id="IPR020846">
    <property type="entry name" value="MFS_dom"/>
</dbReference>
<evidence type="ECO:0000256" key="1">
    <source>
        <dbReference type="ARBA" id="ARBA00004651"/>
    </source>
</evidence>
<feature type="transmembrane region" description="Helical" evidence="8">
    <location>
        <begin position="381"/>
        <end position="397"/>
    </location>
</feature>
<organism evidence="10 11">
    <name type="scientific">Krasilnikovia cinnamomea</name>
    <dbReference type="NCBI Taxonomy" id="349313"/>
    <lineage>
        <taxon>Bacteria</taxon>
        <taxon>Bacillati</taxon>
        <taxon>Actinomycetota</taxon>
        <taxon>Actinomycetes</taxon>
        <taxon>Micromonosporales</taxon>
        <taxon>Micromonosporaceae</taxon>
        <taxon>Krasilnikovia</taxon>
    </lineage>
</organism>
<dbReference type="PANTHER" id="PTHR23513:SF6">
    <property type="entry name" value="MAJOR FACILITATOR SUPERFAMILY ASSOCIATED DOMAIN-CONTAINING PROTEIN"/>
    <property type="match status" value="1"/>
</dbReference>
<evidence type="ECO:0000256" key="7">
    <source>
        <dbReference type="SAM" id="MobiDB-lite"/>
    </source>
</evidence>
<dbReference type="SUPFAM" id="SSF103473">
    <property type="entry name" value="MFS general substrate transporter"/>
    <property type="match status" value="1"/>
</dbReference>
<feature type="transmembrane region" description="Helical" evidence="8">
    <location>
        <begin position="313"/>
        <end position="333"/>
    </location>
</feature>
<evidence type="ECO:0000256" key="4">
    <source>
        <dbReference type="ARBA" id="ARBA00022692"/>
    </source>
</evidence>
<evidence type="ECO:0000256" key="3">
    <source>
        <dbReference type="ARBA" id="ARBA00022475"/>
    </source>
</evidence>
<keyword evidence="11" id="KW-1185">Reference proteome</keyword>
<protein>
    <submittedName>
        <fullName evidence="10">Putative MFS family arabinose efflux permease</fullName>
    </submittedName>
</protein>
<dbReference type="InterPro" id="IPR010290">
    <property type="entry name" value="TM_effector"/>
</dbReference>
<dbReference type="Proteomes" id="UP000292564">
    <property type="component" value="Unassembled WGS sequence"/>
</dbReference>
<feature type="transmembrane region" description="Helical" evidence="8">
    <location>
        <begin position="354"/>
        <end position="375"/>
    </location>
</feature>
<dbReference type="Gene3D" id="1.20.1250.20">
    <property type="entry name" value="MFS general substrate transporter like domains"/>
    <property type="match status" value="1"/>
</dbReference>
<evidence type="ECO:0000313" key="11">
    <source>
        <dbReference type="Proteomes" id="UP000292564"/>
    </source>
</evidence>
<keyword evidence="6 8" id="KW-0472">Membrane</keyword>
<sequence length="426" mass="44657">MTAGDPQRHRADFRRLWAADALSQVGGQVSVLALPLAAVQATHASTLQVAILPALQTVAFLVLGLPAGVWSDRVRRRPLIISADLGRLVLLGSIPVAALLGVLTIWQLYVVALSVGVFTVFFDVAFQSYVPAVVDRKSLVKANSRLEVNRTVAAAAGPAMAGYLVQWLTAPIAIAVNAVTFAWSAAWVSTIGTKEPKPAPAPGVKLRRQVAEGIRFIFGHPTLRVIASYNGTAMTFYSAQGAVEVVFLLRELHVSPATTGLLFAGGSAASLLGAVCADRMTRAIGRHRALPLFTTLAGLGALLLPLTDGGWRLALFSLGSAISGFCLIAYNVVQISFRQSVCPDHLLGRMSATMRTVTLGVTAFGAILGGLLGTWFGVRTALWITAVGALAASLWFARMPRAGTPDAVAGGPSTDRLPAPSAPGRP</sequence>
<comment type="subcellular location">
    <subcellularLocation>
        <location evidence="1">Cell membrane</location>
        <topology evidence="1">Multi-pass membrane protein</topology>
    </subcellularLocation>
</comment>
<evidence type="ECO:0000256" key="6">
    <source>
        <dbReference type="ARBA" id="ARBA00023136"/>
    </source>
</evidence>
<proteinExistence type="predicted"/>
<feature type="region of interest" description="Disordered" evidence="7">
    <location>
        <begin position="406"/>
        <end position="426"/>
    </location>
</feature>
<name>A0A4V6MG49_9ACTN</name>
<keyword evidence="2" id="KW-0813">Transport</keyword>
<dbReference type="RefSeq" id="WP_278044985.1">
    <property type="nucleotide sequence ID" value="NZ_SHKY01000001.1"/>
</dbReference>
<feature type="transmembrane region" description="Helical" evidence="8">
    <location>
        <begin position="289"/>
        <end position="307"/>
    </location>
</feature>
<dbReference type="Pfam" id="PF05977">
    <property type="entry name" value="MFS_3"/>
    <property type="match status" value="1"/>
</dbReference>
<dbReference type="CDD" id="cd06173">
    <property type="entry name" value="MFS_MefA_like"/>
    <property type="match status" value="1"/>
</dbReference>
<evidence type="ECO:0000259" key="9">
    <source>
        <dbReference type="PROSITE" id="PS50850"/>
    </source>
</evidence>
<evidence type="ECO:0000256" key="2">
    <source>
        <dbReference type="ARBA" id="ARBA00022448"/>
    </source>
</evidence>
<feature type="transmembrane region" description="Helical" evidence="8">
    <location>
        <begin position="21"/>
        <end position="41"/>
    </location>
</feature>
<reference evidence="10 11" key="1">
    <citation type="submission" date="2019-02" db="EMBL/GenBank/DDBJ databases">
        <title>Sequencing the genomes of 1000 actinobacteria strains.</title>
        <authorList>
            <person name="Klenk H.-P."/>
        </authorList>
    </citation>
    <scope>NUCLEOTIDE SEQUENCE [LARGE SCALE GENOMIC DNA]</scope>
    <source>
        <strain evidence="10 11">DSM 45162</strain>
    </source>
</reference>
<gene>
    <name evidence="10" type="ORF">EV385_3161</name>
</gene>
<dbReference type="EMBL" id="SHKY01000001">
    <property type="protein sequence ID" value="RZU51346.1"/>
    <property type="molecule type" value="Genomic_DNA"/>
</dbReference>